<accession>A0ABT8UA04</accession>
<evidence type="ECO:0000313" key="1">
    <source>
        <dbReference type="EMBL" id="MDO3426309.1"/>
    </source>
</evidence>
<sequence>MKKLILLTFSTVFLNAQNYKISDFSKVYYATVTKNSRDKTSQILKVFSLKNKKPLITQTVNLSEYDFKNTQSNIAEIPYGHYSIIIYDDFNFDGKKDIAIKYGNESCYGGPSFVVYLYENNTFVENADFSDLAQNYCGFFDVDKAKKQIHVMTKSGCCWHQYSDFIIKNGSPFLLKQSEEELDASGLYYETAVKEWKNRYINYKYKTIDTDIVSKYILLSYTLENNKKMYLIKTETNHLYYFFTKKNGDIELLYRNIFFYSKKENSLSFESGDIRYTIFNDKIEVMVNKAKTIIHAKTETRKNNISDIYNAFKNENIENLEIINE</sequence>
<evidence type="ECO:0008006" key="3">
    <source>
        <dbReference type="Google" id="ProtNLM"/>
    </source>
</evidence>
<evidence type="ECO:0000313" key="2">
    <source>
        <dbReference type="Proteomes" id="UP001168128"/>
    </source>
</evidence>
<keyword evidence="2" id="KW-1185">Reference proteome</keyword>
<dbReference type="InterPro" id="IPR058087">
    <property type="entry name" value="XAC2610_dom"/>
</dbReference>
<dbReference type="Proteomes" id="UP001168128">
    <property type="component" value="Unassembled WGS sequence"/>
</dbReference>
<reference evidence="1" key="1">
    <citation type="submission" date="2023-07" db="EMBL/GenBank/DDBJ databases">
        <title>AMR profile of multidrug- resistance Chryseobacterium gambrini related strain.</title>
        <authorList>
            <person name="Kirdat K."/>
            <person name="Bhatt A."/>
            <person name="Kuyare S."/>
            <person name="Yadav A."/>
        </authorList>
    </citation>
    <scope>NUCLEOTIDE SEQUENCE</scope>
    <source>
        <strain evidence="1">APV-1</strain>
    </source>
</reference>
<proteinExistence type="predicted"/>
<name>A0ABT8UA04_9FLAO</name>
<dbReference type="NCBIfam" id="NF047539">
    <property type="entry name" value="XAC2610_fam"/>
    <property type="match status" value="1"/>
</dbReference>
<protein>
    <recommendedName>
        <fullName evidence="3">VCBS repeat-containing protein</fullName>
    </recommendedName>
</protein>
<dbReference type="EMBL" id="JAULSJ010000026">
    <property type="protein sequence ID" value="MDO3426309.1"/>
    <property type="molecule type" value="Genomic_DNA"/>
</dbReference>
<comment type="caution">
    <text evidence="1">The sequence shown here is derived from an EMBL/GenBank/DDBJ whole genome shotgun (WGS) entry which is preliminary data.</text>
</comment>
<organism evidence="1 2">
    <name type="scientific">Chryseobacterium urinae</name>
    <dbReference type="NCBI Taxonomy" id="3058400"/>
    <lineage>
        <taxon>Bacteria</taxon>
        <taxon>Pseudomonadati</taxon>
        <taxon>Bacteroidota</taxon>
        <taxon>Flavobacteriia</taxon>
        <taxon>Flavobacteriales</taxon>
        <taxon>Weeksellaceae</taxon>
        <taxon>Chryseobacterium group</taxon>
        <taxon>Chryseobacterium</taxon>
    </lineage>
</organism>
<gene>
    <name evidence="1" type="ORF">QWT87_15515</name>
</gene>
<dbReference type="RefSeq" id="WP_302717052.1">
    <property type="nucleotide sequence ID" value="NZ_JAULSJ010000026.1"/>
</dbReference>